<dbReference type="Proteomes" id="UP000542405">
    <property type="component" value="Unassembled WGS sequence"/>
</dbReference>
<dbReference type="EMBL" id="JABBZE010000102">
    <property type="protein sequence ID" value="NMU90443.1"/>
    <property type="molecule type" value="Genomic_DNA"/>
</dbReference>
<sequence>MIDRIVFLDQLGAFTVAAKNGRIRAWLVGVLTAFLLLPGVGHTQAAGRGCRLLDGGGIVTFNLPPSISFALDQQFIPGFPIYISSPYEFRYRCTNIPNLRRQAAISILGDFGPVLQALRNASLRLTIVYDNIEKGQWSPDPAAPTFAPYFSVDTPYEGDSGERLGRIFLLLYAESRVTRPLRVFLPPSFAFKLIADETAGGDPGIFLNSSASRFQFIPSCVGSVNVDNTVTFDTVLTTANYNGKLPQAKPFNVTTRMNSPACPGLEGLTSPPSTNNPLDELYLRTAVAFLPQSGERTDLLDQTIYLKNADGQENGLKLTITNEANQTVTLGALPADDHGTFPSRYNGNLGGLLHGTTLSQTQTYTAHLERTTAELKTGKFSTQVLVKVTWF</sequence>
<gene>
    <name evidence="1" type="ORF">HGQ98_11530</name>
</gene>
<evidence type="ECO:0000313" key="1">
    <source>
        <dbReference type="EMBL" id="NMU90443.1"/>
    </source>
</evidence>
<comment type="caution">
    <text evidence="1">The sequence shown here is derived from an EMBL/GenBank/DDBJ whole genome shotgun (WGS) entry which is preliminary data.</text>
</comment>
<proteinExistence type="predicted"/>
<dbReference type="AlphaFoldDB" id="A0A848NIQ6"/>
<evidence type="ECO:0000313" key="2">
    <source>
        <dbReference type="Proteomes" id="UP000542405"/>
    </source>
</evidence>
<protein>
    <recommendedName>
        <fullName evidence="3">Fimbrial-type adhesion domain-containing protein</fullName>
    </recommendedName>
</protein>
<name>A0A848NIQ6_9BURK</name>
<evidence type="ECO:0008006" key="3">
    <source>
        <dbReference type="Google" id="ProtNLM"/>
    </source>
</evidence>
<accession>A0A848NIQ6</accession>
<reference evidence="1 2" key="1">
    <citation type="submission" date="2020-04" db="EMBL/GenBank/DDBJ databases">
        <title>Achromobacter ruhlandii genome sequencing and assembly.</title>
        <authorList>
            <person name="Martins R.C.R."/>
            <person name="Perdigao-Neto L.V."/>
            <person name="Levin A.S.S."/>
            <person name="Costa S.F."/>
        </authorList>
    </citation>
    <scope>NUCLEOTIDE SEQUENCE [LARGE SCALE GENOMIC DNA]</scope>
    <source>
        <strain evidence="1 2">9035ralo</strain>
    </source>
</reference>
<dbReference type="RefSeq" id="WP_169536545.1">
    <property type="nucleotide sequence ID" value="NZ_CADIKY010000011.1"/>
</dbReference>
<organism evidence="1 2">
    <name type="scientific">Achromobacter ruhlandii</name>
    <dbReference type="NCBI Taxonomy" id="72557"/>
    <lineage>
        <taxon>Bacteria</taxon>
        <taxon>Pseudomonadati</taxon>
        <taxon>Pseudomonadota</taxon>
        <taxon>Betaproteobacteria</taxon>
        <taxon>Burkholderiales</taxon>
        <taxon>Alcaligenaceae</taxon>
        <taxon>Achromobacter</taxon>
    </lineage>
</organism>